<keyword evidence="5 10" id="KW-0255">Endonuclease</keyword>
<feature type="binding site" evidence="9">
    <location>
        <position position="189"/>
    </location>
    <ligand>
        <name>Mg(2+)</name>
        <dbReference type="ChEBI" id="CHEBI:18420"/>
        <note>catalytic</note>
    </ligand>
</feature>
<dbReference type="GO" id="GO:0004519">
    <property type="term" value="F:endonuclease activity"/>
    <property type="evidence" value="ECO:0007669"/>
    <property type="project" value="UniProtKB-UniRule"/>
</dbReference>
<reference evidence="14" key="1">
    <citation type="submission" date="2016-11" db="EMBL/GenBank/DDBJ databases">
        <authorList>
            <person name="Varghese N."/>
            <person name="Submissions S."/>
        </authorList>
    </citation>
    <scope>NUCLEOTIDE SEQUENCE [LARGE SCALE GENOMIC DNA]</scope>
    <source>
        <strain evidence="14">DSM 22638</strain>
    </source>
</reference>
<sequence length="305" mass="35640">MAFLLKFFDAKQLGTSTDLIDLIRDSRKKPKIQTEIENGMKNKTVYTLLFVLCIVGFWAFENFYTPDTYSEPVADSAENFVQSSLLPESTTAEVVAHNYYSLSYNEPYEQAEWVAYALKQSHLTYDNRKRPYFIEDPKVKTKSADWRNYRGSGYDRGHLCPAGDRRFSEQAYNETFYTSNISPQNREFNAGIWNRLEQQIRQWCKKYGNLTIIVGGVLENGLEEIGIEDVDVPKRFFKLVVKKNKESWNVLAFVIPNQESSKPLHHFLVSVDEVERITGIDFFEKMPQSWQKEHETAVNKKDWKF</sequence>
<evidence type="ECO:0000256" key="6">
    <source>
        <dbReference type="ARBA" id="ARBA00022801"/>
    </source>
</evidence>
<evidence type="ECO:0000256" key="8">
    <source>
        <dbReference type="PIRSR" id="PIRSR640255-1"/>
    </source>
</evidence>
<dbReference type="Gene3D" id="3.40.570.10">
    <property type="entry name" value="Extracellular Endonuclease, subunit A"/>
    <property type="match status" value="1"/>
</dbReference>
<dbReference type="GO" id="GO:0016787">
    <property type="term" value="F:hydrolase activity"/>
    <property type="evidence" value="ECO:0007669"/>
    <property type="project" value="UniProtKB-KW"/>
</dbReference>
<dbReference type="InterPro" id="IPR018524">
    <property type="entry name" value="DNA/RNA_endonuclease_AS"/>
</dbReference>
<dbReference type="Pfam" id="PF01223">
    <property type="entry name" value="Endonuclease_NS"/>
    <property type="match status" value="1"/>
</dbReference>
<dbReference type="SMART" id="SM00892">
    <property type="entry name" value="Endonuclease_NS"/>
    <property type="match status" value="1"/>
</dbReference>
<dbReference type="STRING" id="570519.SAMN04488116_1362"/>
<dbReference type="PROSITE" id="PS01070">
    <property type="entry name" value="NUCLEASE_NON_SPEC"/>
    <property type="match status" value="1"/>
</dbReference>
<evidence type="ECO:0000259" key="12">
    <source>
        <dbReference type="SMART" id="SM00892"/>
    </source>
</evidence>
<organism evidence="13 14">
    <name type="scientific">Flagellimonas flava</name>
    <dbReference type="NCBI Taxonomy" id="570519"/>
    <lineage>
        <taxon>Bacteria</taxon>
        <taxon>Pseudomonadati</taxon>
        <taxon>Bacteroidota</taxon>
        <taxon>Flavobacteriia</taxon>
        <taxon>Flavobacteriales</taxon>
        <taxon>Flavobacteriaceae</taxon>
        <taxon>Flagellimonas</taxon>
    </lineage>
</organism>
<feature type="active site" description="Proton acceptor" evidence="8">
    <location>
        <position position="158"/>
    </location>
</feature>
<dbReference type="PANTHER" id="PTHR13966">
    <property type="entry name" value="ENDONUCLEASE RELATED"/>
    <property type="match status" value="1"/>
</dbReference>
<keyword evidence="4 9" id="KW-0479">Metal-binding</keyword>
<accession>A0A1M5K3G3</accession>
<evidence type="ECO:0000256" key="2">
    <source>
        <dbReference type="ARBA" id="ARBA00010052"/>
    </source>
</evidence>
<evidence type="ECO:0000313" key="14">
    <source>
        <dbReference type="Proteomes" id="UP000184532"/>
    </source>
</evidence>
<dbReference type="AlphaFoldDB" id="A0A1M5K3G3"/>
<feature type="domain" description="DNA/RNA non-specific endonuclease/pyrophosphatase/phosphodiesterase" evidence="12">
    <location>
        <begin position="96"/>
        <end position="289"/>
    </location>
</feature>
<evidence type="ECO:0000256" key="5">
    <source>
        <dbReference type="ARBA" id="ARBA00022759"/>
    </source>
</evidence>
<dbReference type="Proteomes" id="UP000184532">
    <property type="component" value="Unassembled WGS sequence"/>
</dbReference>
<gene>
    <name evidence="13" type="ORF">SAMN04488116_1362</name>
</gene>
<protein>
    <recommendedName>
        <fullName evidence="10">Endonuclease</fullName>
        <ecNumber evidence="10">3.1.30.-</ecNumber>
    </recommendedName>
</protein>
<dbReference type="SMART" id="SM00477">
    <property type="entry name" value="NUC"/>
    <property type="match status" value="1"/>
</dbReference>
<evidence type="ECO:0000313" key="13">
    <source>
        <dbReference type="EMBL" id="SHG47291.1"/>
    </source>
</evidence>
<keyword evidence="6 10" id="KW-0378">Hydrolase</keyword>
<dbReference type="GO" id="GO:0046872">
    <property type="term" value="F:metal ion binding"/>
    <property type="evidence" value="ECO:0007669"/>
    <property type="project" value="UniProtKB-KW"/>
</dbReference>
<dbReference type="CDD" id="cd00091">
    <property type="entry name" value="NUC"/>
    <property type="match status" value="1"/>
</dbReference>
<name>A0A1M5K3G3_9FLAO</name>
<evidence type="ECO:0000256" key="9">
    <source>
        <dbReference type="PIRSR" id="PIRSR640255-2"/>
    </source>
</evidence>
<evidence type="ECO:0000256" key="10">
    <source>
        <dbReference type="RuleBase" id="RU366055"/>
    </source>
</evidence>
<comment type="cofactor">
    <cofactor evidence="1 10">
        <name>Mg(2+)</name>
        <dbReference type="ChEBI" id="CHEBI:18420"/>
    </cofactor>
</comment>
<comment type="similarity">
    <text evidence="2 10">Belongs to the DNA/RNA non-specific endonuclease family.</text>
</comment>
<evidence type="ECO:0000259" key="11">
    <source>
        <dbReference type="SMART" id="SM00477"/>
    </source>
</evidence>
<evidence type="ECO:0000256" key="4">
    <source>
        <dbReference type="ARBA" id="ARBA00022723"/>
    </source>
</evidence>
<evidence type="ECO:0000256" key="7">
    <source>
        <dbReference type="ARBA" id="ARBA00022842"/>
    </source>
</evidence>
<dbReference type="InterPro" id="IPR044929">
    <property type="entry name" value="DNA/RNA_non-sp_Endonuclease_sf"/>
</dbReference>
<dbReference type="SUPFAM" id="SSF54060">
    <property type="entry name" value="His-Me finger endonucleases"/>
    <property type="match status" value="1"/>
</dbReference>
<dbReference type="InterPro" id="IPR020821">
    <property type="entry name" value="ENPP1-3/EXOG-like_nuc-like"/>
</dbReference>
<dbReference type="EMBL" id="FQWL01000002">
    <property type="protein sequence ID" value="SHG47291.1"/>
    <property type="molecule type" value="Genomic_DNA"/>
</dbReference>
<dbReference type="GO" id="GO:0003676">
    <property type="term" value="F:nucleic acid binding"/>
    <property type="evidence" value="ECO:0007669"/>
    <property type="project" value="InterPro"/>
</dbReference>
<dbReference type="InterPro" id="IPR044925">
    <property type="entry name" value="His-Me_finger_sf"/>
</dbReference>
<keyword evidence="14" id="KW-1185">Reference proteome</keyword>
<feature type="domain" description="ENPP1-3/EXOG-like endonuclease/phosphodiesterase" evidence="11">
    <location>
        <begin position="97"/>
        <end position="289"/>
    </location>
</feature>
<evidence type="ECO:0000256" key="1">
    <source>
        <dbReference type="ARBA" id="ARBA00001946"/>
    </source>
</evidence>
<dbReference type="PANTHER" id="PTHR13966:SF5">
    <property type="entry name" value="ENDONUCLEASE G, MITOCHONDRIAL"/>
    <property type="match status" value="1"/>
</dbReference>
<proteinExistence type="inferred from homology"/>
<dbReference type="EC" id="3.1.30.-" evidence="10"/>
<keyword evidence="3 10" id="KW-0540">Nuclease</keyword>
<dbReference type="InterPro" id="IPR040255">
    <property type="entry name" value="Non-specific_endonuclease"/>
</dbReference>
<evidence type="ECO:0000256" key="3">
    <source>
        <dbReference type="ARBA" id="ARBA00022722"/>
    </source>
</evidence>
<keyword evidence="7" id="KW-0460">Magnesium</keyword>
<dbReference type="InterPro" id="IPR001604">
    <property type="entry name" value="Endo_G_ENPP1-like_dom"/>
</dbReference>